<protein>
    <recommendedName>
        <fullName evidence="4">Lipoprotein</fullName>
    </recommendedName>
</protein>
<evidence type="ECO:0000313" key="2">
    <source>
        <dbReference type="EMBL" id="MFC3001036.1"/>
    </source>
</evidence>
<dbReference type="RefSeq" id="WP_281419527.1">
    <property type="nucleotide sequence ID" value="NZ_JAFNJS010000004.1"/>
</dbReference>
<dbReference type="PROSITE" id="PS51257">
    <property type="entry name" value="PROKAR_LIPOPROTEIN"/>
    <property type="match status" value="1"/>
</dbReference>
<dbReference type="EMBL" id="JBHRSB010000004">
    <property type="protein sequence ID" value="MFC3001036.1"/>
    <property type="molecule type" value="Genomic_DNA"/>
</dbReference>
<evidence type="ECO:0000256" key="1">
    <source>
        <dbReference type="SAM" id="MobiDB-lite"/>
    </source>
</evidence>
<proteinExistence type="predicted"/>
<gene>
    <name evidence="2" type="ORF">ACFOD3_14120</name>
</gene>
<comment type="caution">
    <text evidence="2">The sequence shown here is derived from an EMBL/GenBank/DDBJ whole genome shotgun (WGS) entry which is preliminary data.</text>
</comment>
<accession>A0ABV7BWF8</accession>
<name>A0ABV7BWF8_9PROT</name>
<dbReference type="Proteomes" id="UP001595420">
    <property type="component" value="Unassembled WGS sequence"/>
</dbReference>
<feature type="region of interest" description="Disordered" evidence="1">
    <location>
        <begin position="22"/>
        <end position="41"/>
    </location>
</feature>
<reference evidence="3" key="1">
    <citation type="journal article" date="2019" name="Int. J. Syst. Evol. Microbiol.">
        <title>The Global Catalogue of Microorganisms (GCM) 10K type strain sequencing project: providing services to taxonomists for standard genome sequencing and annotation.</title>
        <authorList>
            <consortium name="The Broad Institute Genomics Platform"/>
            <consortium name="The Broad Institute Genome Sequencing Center for Infectious Disease"/>
            <person name="Wu L."/>
            <person name="Ma J."/>
        </authorList>
    </citation>
    <scope>NUCLEOTIDE SEQUENCE [LARGE SCALE GENOMIC DNA]</scope>
    <source>
        <strain evidence="3">CGMCC 1.16855</strain>
    </source>
</reference>
<organism evidence="2 3">
    <name type="scientific">Falsiroseomonas tokyonensis</name>
    <dbReference type="NCBI Taxonomy" id="430521"/>
    <lineage>
        <taxon>Bacteria</taxon>
        <taxon>Pseudomonadati</taxon>
        <taxon>Pseudomonadota</taxon>
        <taxon>Alphaproteobacteria</taxon>
        <taxon>Acetobacterales</taxon>
        <taxon>Roseomonadaceae</taxon>
        <taxon>Falsiroseomonas</taxon>
    </lineage>
</organism>
<evidence type="ECO:0008006" key="4">
    <source>
        <dbReference type="Google" id="ProtNLM"/>
    </source>
</evidence>
<sequence length="41" mass="4338">MRLFIALLLVAGTLAACGRAGGIRPPGPPDQITYPRAYPSR</sequence>
<evidence type="ECO:0000313" key="3">
    <source>
        <dbReference type="Proteomes" id="UP001595420"/>
    </source>
</evidence>
<keyword evidence="3" id="KW-1185">Reference proteome</keyword>